<evidence type="ECO:0000313" key="2">
    <source>
        <dbReference type="Proteomes" id="UP000049077"/>
    </source>
</evidence>
<gene>
    <name evidence="1" type="ORF">VCR4J5_1260122</name>
</gene>
<dbReference type="Proteomes" id="UP000049077">
    <property type="component" value="Unassembled WGS sequence"/>
</dbReference>
<protein>
    <submittedName>
        <fullName evidence="1">Uncharacterized protein</fullName>
    </submittedName>
</protein>
<accession>A0ABM9QM01</accession>
<keyword evidence="2" id="KW-1185">Reference proteome</keyword>
<comment type="caution">
    <text evidence="1">The sequence shown here is derived from an EMBL/GenBank/DDBJ whole genome shotgun (WGS) entry which is preliminary data.</text>
</comment>
<organism evidence="1 2">
    <name type="scientific">Vibrio crassostreae</name>
    <dbReference type="NCBI Taxonomy" id="246167"/>
    <lineage>
        <taxon>Bacteria</taxon>
        <taxon>Pseudomonadati</taxon>
        <taxon>Pseudomonadota</taxon>
        <taxon>Gammaproteobacteria</taxon>
        <taxon>Vibrionales</taxon>
        <taxon>Vibrionaceae</taxon>
        <taxon>Vibrio</taxon>
    </lineage>
</organism>
<reference evidence="1 2" key="1">
    <citation type="submission" date="2014-06" db="EMBL/GenBank/DDBJ databases">
        <authorList>
            <person name="Le Roux F."/>
        </authorList>
    </citation>
    <scope>NUCLEOTIDE SEQUENCE [LARGE SCALE GENOMIC DNA]</scope>
    <source>
        <strain evidence="1 2">J5-4</strain>
    </source>
</reference>
<sequence>MAGEDLCAKHIKQGDTDIYLQYTVWVTIVQYKVKAWPIGKG</sequence>
<name>A0ABM9QM01_9VIBR</name>
<evidence type="ECO:0000313" key="1">
    <source>
        <dbReference type="EMBL" id="CDS98024.1"/>
    </source>
</evidence>
<dbReference type="EMBL" id="CCJX01000031">
    <property type="protein sequence ID" value="CDS98024.1"/>
    <property type="molecule type" value="Genomic_DNA"/>
</dbReference>
<proteinExistence type="predicted"/>